<dbReference type="CDD" id="cd08417">
    <property type="entry name" value="PBP2_Nitroaromatics_like"/>
    <property type="match status" value="1"/>
</dbReference>
<dbReference type="AlphaFoldDB" id="A0A1L1PJX8"/>
<evidence type="ECO:0000256" key="4">
    <source>
        <dbReference type="ARBA" id="ARBA00023163"/>
    </source>
</evidence>
<evidence type="ECO:0000256" key="3">
    <source>
        <dbReference type="ARBA" id="ARBA00023125"/>
    </source>
</evidence>
<keyword evidence="4" id="KW-0804">Transcription</keyword>
<dbReference type="RefSeq" id="WP_035622922.1">
    <property type="nucleotide sequence ID" value="NZ_CCAE010000034.1"/>
</dbReference>
<dbReference type="InterPro" id="IPR037402">
    <property type="entry name" value="YidZ_PBP2"/>
</dbReference>
<protein>
    <submittedName>
        <fullName evidence="6">Transcriptional regulator, LysR family</fullName>
    </submittedName>
</protein>
<dbReference type="Pfam" id="PF03466">
    <property type="entry name" value="LysR_substrate"/>
    <property type="match status" value="1"/>
</dbReference>
<evidence type="ECO:0000313" key="6">
    <source>
        <dbReference type="EMBL" id="CDN89054.1"/>
    </source>
</evidence>
<proteinExistence type="inferred from homology"/>
<dbReference type="GO" id="GO:0003677">
    <property type="term" value="F:DNA binding"/>
    <property type="evidence" value="ECO:0007669"/>
    <property type="project" value="UniProtKB-KW"/>
</dbReference>
<evidence type="ECO:0000313" key="7">
    <source>
        <dbReference type="Proteomes" id="UP000028878"/>
    </source>
</evidence>
<feature type="domain" description="HTH lysR-type" evidence="5">
    <location>
        <begin position="6"/>
        <end position="63"/>
    </location>
</feature>
<dbReference type="EMBL" id="CCAE010000034">
    <property type="protein sequence ID" value="CDN89054.1"/>
    <property type="molecule type" value="Genomic_DNA"/>
</dbReference>
<dbReference type="Gene3D" id="1.10.10.10">
    <property type="entry name" value="Winged helix-like DNA-binding domain superfamily/Winged helix DNA-binding domain"/>
    <property type="match status" value="1"/>
</dbReference>
<dbReference type="InterPro" id="IPR036388">
    <property type="entry name" value="WH-like_DNA-bd_sf"/>
</dbReference>
<dbReference type="PANTHER" id="PTHR30118">
    <property type="entry name" value="HTH-TYPE TRANSCRIPTIONAL REGULATOR LEUO-RELATED"/>
    <property type="match status" value="1"/>
</dbReference>
<dbReference type="Pfam" id="PF00126">
    <property type="entry name" value="HTH_1"/>
    <property type="match status" value="1"/>
</dbReference>
<dbReference type="Proteomes" id="UP000028878">
    <property type="component" value="Unassembled WGS sequence"/>
</dbReference>
<dbReference type="PROSITE" id="PS50931">
    <property type="entry name" value="HTH_LYSR"/>
    <property type="match status" value="1"/>
</dbReference>
<dbReference type="Gene3D" id="3.40.190.10">
    <property type="entry name" value="Periplasmic binding protein-like II"/>
    <property type="match status" value="2"/>
</dbReference>
<dbReference type="SUPFAM" id="SSF46785">
    <property type="entry name" value="Winged helix' DNA-binding domain"/>
    <property type="match status" value="1"/>
</dbReference>
<dbReference type="SUPFAM" id="SSF53850">
    <property type="entry name" value="Periplasmic binding protein-like II"/>
    <property type="match status" value="1"/>
</dbReference>
<dbReference type="GO" id="GO:0003700">
    <property type="term" value="F:DNA-binding transcription factor activity"/>
    <property type="evidence" value="ECO:0007669"/>
    <property type="project" value="InterPro"/>
</dbReference>
<dbReference type="PANTHER" id="PTHR30118:SF15">
    <property type="entry name" value="TRANSCRIPTIONAL REGULATORY PROTEIN"/>
    <property type="match status" value="1"/>
</dbReference>
<dbReference type="PRINTS" id="PR00039">
    <property type="entry name" value="HTHLYSR"/>
</dbReference>
<keyword evidence="7" id="KW-1185">Reference proteome</keyword>
<accession>A0A1L1PJX8</accession>
<evidence type="ECO:0000256" key="1">
    <source>
        <dbReference type="ARBA" id="ARBA00009437"/>
    </source>
</evidence>
<dbReference type="InterPro" id="IPR000847">
    <property type="entry name" value="LysR_HTH_N"/>
</dbReference>
<keyword evidence="3" id="KW-0238">DNA-binding</keyword>
<gene>
    <name evidence="6" type="ORF">BN948_03491</name>
</gene>
<dbReference type="InterPro" id="IPR005119">
    <property type="entry name" value="LysR_subst-bd"/>
</dbReference>
<reference evidence="7" key="1">
    <citation type="submission" date="2014-11" db="EMBL/GenBank/DDBJ databases">
        <title>Draft genome sequence of Hydrogenophaga intermedia S1.</title>
        <authorList>
            <person name="Gan H.M."/>
            <person name="Chew T.H."/>
            <person name="Stolz A."/>
        </authorList>
    </citation>
    <scope>NUCLEOTIDE SEQUENCE [LARGE SCALE GENOMIC DNA]</scope>
    <source>
        <strain evidence="7">S1</strain>
    </source>
</reference>
<dbReference type="InterPro" id="IPR036390">
    <property type="entry name" value="WH_DNA-bd_sf"/>
</dbReference>
<sequence length="306" mass="32964">MDFRRLDLNLLVVFDAVLSERSVTRAAERLALTQPAVSHALSRLRAACGDPIVVRQGHGMVPTPKAVALHPEVRALLARAQRVFSLSSAFDPRQSQRQFHVGCSDHAAQALLGPVLPALLRDAPGVRLQLLHAGRSNAADLIRAGTLDLALGVFNSADDTIEVRTVRESPYVCLMRVGHPLAGGRFTLARYLSAQHLQVLVQPGAFGGIDQTLARLGHERDIRLVAPHFGAALGLLQGTDLALTVPDDLAPGTSLPPGLLRRAVPFDLEPFRHQIAMSRRANDDPGVAWLVSTLVSAASAPRARRR</sequence>
<evidence type="ECO:0000256" key="2">
    <source>
        <dbReference type="ARBA" id="ARBA00023015"/>
    </source>
</evidence>
<comment type="similarity">
    <text evidence="1">Belongs to the LysR transcriptional regulatory family.</text>
</comment>
<name>A0A1L1PJX8_HYDIT</name>
<organism evidence="6 7">
    <name type="scientific">Hydrogenophaga intermedia</name>
    <dbReference type="NCBI Taxonomy" id="65786"/>
    <lineage>
        <taxon>Bacteria</taxon>
        <taxon>Pseudomonadati</taxon>
        <taxon>Pseudomonadota</taxon>
        <taxon>Betaproteobacteria</taxon>
        <taxon>Burkholderiales</taxon>
        <taxon>Comamonadaceae</taxon>
        <taxon>Hydrogenophaga</taxon>
    </lineage>
</organism>
<dbReference type="InterPro" id="IPR050389">
    <property type="entry name" value="LysR-type_TF"/>
</dbReference>
<evidence type="ECO:0000259" key="5">
    <source>
        <dbReference type="PROSITE" id="PS50931"/>
    </source>
</evidence>
<keyword evidence="2" id="KW-0805">Transcription regulation</keyword>